<evidence type="ECO:0000256" key="2">
    <source>
        <dbReference type="ARBA" id="ARBA00022737"/>
    </source>
</evidence>
<dbReference type="Proteomes" id="UP000664859">
    <property type="component" value="Unassembled WGS sequence"/>
</dbReference>
<feature type="region of interest" description="Disordered" evidence="4">
    <location>
        <begin position="167"/>
        <end position="251"/>
    </location>
</feature>
<dbReference type="InterPro" id="IPR004088">
    <property type="entry name" value="KH_dom_type_1"/>
</dbReference>
<dbReference type="Gene3D" id="3.30.1370.10">
    <property type="entry name" value="K Homology domain, type 1"/>
    <property type="match status" value="2"/>
</dbReference>
<dbReference type="GO" id="GO:0003723">
    <property type="term" value="F:RNA binding"/>
    <property type="evidence" value="ECO:0007669"/>
    <property type="project" value="UniProtKB-UniRule"/>
</dbReference>
<dbReference type="SUPFAM" id="SSF47769">
    <property type="entry name" value="SAM/Pointed domain"/>
    <property type="match status" value="2"/>
</dbReference>
<evidence type="ECO:0000313" key="7">
    <source>
        <dbReference type="Proteomes" id="UP000664859"/>
    </source>
</evidence>
<keyword evidence="7" id="KW-1185">Reference proteome</keyword>
<dbReference type="AlphaFoldDB" id="A0A836CJQ9"/>
<organism evidence="6 7">
    <name type="scientific">Tribonema minus</name>
    <dbReference type="NCBI Taxonomy" id="303371"/>
    <lineage>
        <taxon>Eukaryota</taxon>
        <taxon>Sar</taxon>
        <taxon>Stramenopiles</taxon>
        <taxon>Ochrophyta</taxon>
        <taxon>PX clade</taxon>
        <taxon>Xanthophyceae</taxon>
        <taxon>Tribonematales</taxon>
        <taxon>Tribonemataceae</taxon>
        <taxon>Tribonema</taxon>
    </lineage>
</organism>
<gene>
    <name evidence="6" type="ORF">JKP88DRAFT_268124</name>
</gene>
<name>A0A836CJQ9_9STRA</name>
<dbReference type="InterPro" id="IPR013761">
    <property type="entry name" value="SAM/pointed_sf"/>
</dbReference>
<dbReference type="SMART" id="SM00322">
    <property type="entry name" value="KH"/>
    <property type="match status" value="2"/>
</dbReference>
<feature type="region of interest" description="Disordered" evidence="4">
    <location>
        <begin position="856"/>
        <end position="923"/>
    </location>
</feature>
<feature type="compositionally biased region" description="Gly residues" evidence="4">
    <location>
        <begin position="218"/>
        <end position="238"/>
    </location>
</feature>
<sequence>MPDFNLGGASVELVCIGHFYLSTANGSGAFPTFFNSQTARYDALRMSDHHHHQQQQQQRAAGDAYAQYASTDQALPPLGLGPSAATAFGGEGGAAADARFADASPRVAPAMGYAMGGGGGGPGGAPYGMEQPHEAQRGGGGGGMFSPHLAPPHAGYPGMVMGGRGMGGPAPGQEAPAWNEPGGMGPPGLSGAPATYPGSGGGGGGGGPPYYHPPSHPFGGGGGPHHRGYGGGMGGGGGGEERHGIAPQVAPSMPAPAVPTVLEKFPGFVRCVVDIAPEGEVCHSITPPVAPTMPASAVPAVLEKFLGFVCCVVDMAPEVVGWVIGRSGSHIKEMKHRSGCGMWVDQKDLKLYITGTDMPRIHIAAGMVADLISKVPYVPSFKGMYRAYQRIHIAAGMVADLISKAPVNVSAAGVEDEVVSQMMDCPPHLIGLLIGRGGSTIKRIKEESRANVVINQKMMKVIVSGIPQSVRLAVAMIEDVFTFGKAADEQHHHATTMAAGHHTFPLQGTAQDYMEYGSDILDYGLVGGPGNAGGGDDVFRPRSVSASAVSPFTYQSVQHGAGRMGGSPYGASYERDVPLGPREGRRFEPGHAQGHDVRPAPGAFEPQASPQSMQPPAPQQPSSLQHRVQAGRPTSGGGGGGGARHPNPLAAPWVPQVCTHRELLQMYECSATANAVANATGERTIEGHMLRMAGVGTGTRRGGGASPLALSDAAKPLLTAPPSVCMEDYLEAVGSGLGHYASVFKENEIDLEAMRLMGARDFVEIGIPKGPAAKIAYALREGRAPPGATLPLSTRQFLSAMGMSKYQSSFEEAKVDIAAMAAMREQDFAELGVVKGPRLKIMAELQRMFPEHRMGSVESASAAGSVQASPPHMGLAEPCSRGANGSDASTDSASAASDGPSRDNSFKRVSPHHGSTTPQVPAM</sequence>
<feature type="compositionally biased region" description="Gly residues" evidence="4">
    <location>
        <begin position="634"/>
        <end position="643"/>
    </location>
</feature>
<dbReference type="EMBL" id="JAFCMP010000115">
    <property type="protein sequence ID" value="KAG5185996.1"/>
    <property type="molecule type" value="Genomic_DNA"/>
</dbReference>
<evidence type="ECO:0000256" key="1">
    <source>
        <dbReference type="ARBA" id="ARBA00007662"/>
    </source>
</evidence>
<dbReference type="PANTHER" id="PTHR10288">
    <property type="entry name" value="KH DOMAIN CONTAINING RNA BINDING PROTEIN"/>
    <property type="match status" value="1"/>
</dbReference>
<evidence type="ECO:0000256" key="4">
    <source>
        <dbReference type="SAM" id="MobiDB-lite"/>
    </source>
</evidence>
<dbReference type="CDD" id="cd09487">
    <property type="entry name" value="SAM_superfamily"/>
    <property type="match status" value="1"/>
</dbReference>
<keyword evidence="2" id="KW-0677">Repeat</keyword>
<evidence type="ECO:0000259" key="5">
    <source>
        <dbReference type="PROSITE" id="PS50105"/>
    </source>
</evidence>
<keyword evidence="3" id="KW-0694">RNA-binding</keyword>
<feature type="compositionally biased region" description="Gly residues" evidence="4">
    <location>
        <begin position="198"/>
        <end position="208"/>
    </location>
</feature>
<comment type="similarity">
    <text evidence="1">Belongs to the BicC family.</text>
</comment>
<accession>A0A836CJQ9</accession>
<comment type="caution">
    <text evidence="6">The sequence shown here is derived from an EMBL/GenBank/DDBJ whole genome shotgun (WGS) entry which is preliminary data.</text>
</comment>
<evidence type="ECO:0000313" key="6">
    <source>
        <dbReference type="EMBL" id="KAG5185996.1"/>
    </source>
</evidence>
<dbReference type="OrthoDB" id="5204190at2759"/>
<evidence type="ECO:0000256" key="3">
    <source>
        <dbReference type="PROSITE-ProRule" id="PRU00117"/>
    </source>
</evidence>
<dbReference type="InterPro" id="IPR036612">
    <property type="entry name" value="KH_dom_type_1_sf"/>
</dbReference>
<dbReference type="Pfam" id="PF00536">
    <property type="entry name" value="SAM_1"/>
    <property type="match status" value="2"/>
</dbReference>
<feature type="compositionally biased region" description="Polar residues" evidence="4">
    <location>
        <begin position="913"/>
        <end position="923"/>
    </location>
</feature>
<dbReference type="InterPro" id="IPR001660">
    <property type="entry name" value="SAM"/>
</dbReference>
<reference evidence="6" key="1">
    <citation type="submission" date="2021-02" db="EMBL/GenBank/DDBJ databases">
        <title>First Annotated Genome of the Yellow-green Alga Tribonema minus.</title>
        <authorList>
            <person name="Mahan K.M."/>
        </authorList>
    </citation>
    <scope>NUCLEOTIDE SEQUENCE</scope>
    <source>
        <strain evidence="6">UTEX B ZZ1240</strain>
    </source>
</reference>
<feature type="compositionally biased region" description="Basic and acidic residues" evidence="4">
    <location>
        <begin position="573"/>
        <end position="598"/>
    </location>
</feature>
<feature type="compositionally biased region" description="Low complexity" evidence="4">
    <location>
        <begin position="882"/>
        <end position="899"/>
    </location>
</feature>
<feature type="compositionally biased region" description="Low complexity" evidence="4">
    <location>
        <begin position="856"/>
        <end position="869"/>
    </location>
</feature>
<feature type="region of interest" description="Disordered" evidence="4">
    <location>
        <begin position="45"/>
        <end position="64"/>
    </location>
</feature>
<dbReference type="InterPro" id="IPR004087">
    <property type="entry name" value="KH_dom"/>
</dbReference>
<proteinExistence type="inferred from homology"/>
<dbReference type="Pfam" id="PF00013">
    <property type="entry name" value="KH_1"/>
    <property type="match status" value="2"/>
</dbReference>
<dbReference type="Gene3D" id="1.10.150.50">
    <property type="entry name" value="Transcription Factor, Ets-1"/>
    <property type="match status" value="2"/>
</dbReference>
<dbReference type="PROSITE" id="PS50105">
    <property type="entry name" value="SAM_DOMAIN"/>
    <property type="match status" value="1"/>
</dbReference>
<dbReference type="SMART" id="SM00454">
    <property type="entry name" value="SAM"/>
    <property type="match status" value="2"/>
</dbReference>
<dbReference type="SUPFAM" id="SSF54791">
    <property type="entry name" value="Eukaryotic type KH-domain (KH-domain type I)"/>
    <property type="match status" value="2"/>
</dbReference>
<dbReference type="CDD" id="cd00105">
    <property type="entry name" value="KH-I"/>
    <property type="match status" value="2"/>
</dbReference>
<protein>
    <recommendedName>
        <fullName evidence="5">SAM domain-containing protein</fullName>
    </recommendedName>
</protein>
<dbReference type="PROSITE" id="PS50084">
    <property type="entry name" value="KH_TYPE_1"/>
    <property type="match status" value="2"/>
</dbReference>
<feature type="region of interest" description="Disordered" evidence="4">
    <location>
        <begin position="558"/>
        <end position="648"/>
    </location>
</feature>
<feature type="domain" description="SAM" evidence="5">
    <location>
        <begin position="726"/>
        <end position="767"/>
    </location>
</feature>